<gene>
    <name evidence="2" type="ORF">V865_005491</name>
</gene>
<evidence type="ECO:0000313" key="2">
    <source>
        <dbReference type="EMBL" id="WWD07393.1"/>
    </source>
</evidence>
<dbReference type="Pfam" id="PF00651">
    <property type="entry name" value="BTB"/>
    <property type="match status" value="1"/>
</dbReference>
<dbReference type="Gene3D" id="3.30.710.10">
    <property type="entry name" value="Potassium Channel Kv1.1, Chain A"/>
    <property type="match status" value="1"/>
</dbReference>
<dbReference type="InterPro" id="IPR000210">
    <property type="entry name" value="BTB/POZ_dom"/>
</dbReference>
<dbReference type="EMBL" id="CP144089">
    <property type="protein sequence ID" value="WWD07393.1"/>
    <property type="molecule type" value="Genomic_DNA"/>
</dbReference>
<dbReference type="InterPro" id="IPR011333">
    <property type="entry name" value="SKP1/BTB/POZ_sf"/>
</dbReference>
<dbReference type="SUPFAM" id="SSF54695">
    <property type="entry name" value="POZ domain"/>
    <property type="match status" value="1"/>
</dbReference>
<evidence type="ECO:0000313" key="3">
    <source>
        <dbReference type="Proteomes" id="UP001358614"/>
    </source>
</evidence>
<organism evidence="2 3">
    <name type="scientific">Kwoniella europaea PYCC6329</name>
    <dbReference type="NCBI Taxonomy" id="1423913"/>
    <lineage>
        <taxon>Eukaryota</taxon>
        <taxon>Fungi</taxon>
        <taxon>Dikarya</taxon>
        <taxon>Basidiomycota</taxon>
        <taxon>Agaricomycotina</taxon>
        <taxon>Tremellomycetes</taxon>
        <taxon>Tremellales</taxon>
        <taxon>Cryptococcaceae</taxon>
        <taxon>Kwoniella</taxon>
    </lineage>
</organism>
<feature type="domain" description="BTB" evidence="1">
    <location>
        <begin position="20"/>
        <end position="78"/>
    </location>
</feature>
<dbReference type="Proteomes" id="UP001358614">
    <property type="component" value="Chromosome 1"/>
</dbReference>
<name>A0AAX4KMG9_9TREE</name>
<evidence type="ECO:0000259" key="1">
    <source>
        <dbReference type="PROSITE" id="PS50097"/>
    </source>
</evidence>
<protein>
    <recommendedName>
        <fullName evidence="1">BTB domain-containing protein</fullName>
    </recommendedName>
</protein>
<dbReference type="RefSeq" id="XP_066085360.1">
    <property type="nucleotide sequence ID" value="XM_066229263.1"/>
</dbReference>
<dbReference type="AlphaFoldDB" id="A0AAX4KMG9"/>
<reference evidence="2 3" key="1">
    <citation type="submission" date="2024-01" db="EMBL/GenBank/DDBJ databases">
        <title>Comparative genomics of Cryptococcus and Kwoniella reveals pathogenesis evolution and contrasting modes of karyotype evolution via chromosome fusion or intercentromeric recombination.</title>
        <authorList>
            <person name="Coelho M.A."/>
            <person name="David-Palma M."/>
            <person name="Shea T."/>
            <person name="Bowers K."/>
            <person name="McGinley-Smith S."/>
            <person name="Mohammad A.W."/>
            <person name="Gnirke A."/>
            <person name="Yurkov A.M."/>
            <person name="Nowrousian M."/>
            <person name="Sun S."/>
            <person name="Cuomo C.A."/>
            <person name="Heitman J."/>
        </authorList>
    </citation>
    <scope>NUCLEOTIDE SEQUENCE [LARGE SCALE GENOMIC DNA]</scope>
    <source>
        <strain evidence="2 3">PYCC6329</strain>
    </source>
</reference>
<proteinExistence type="predicted"/>
<keyword evidence="3" id="KW-1185">Reference proteome</keyword>
<dbReference type="GeneID" id="91104292"/>
<sequence>MSVTADGNLKRSPIYNSDDADITLISSDGIEFKVHSYMLKAHSLVLRTILGDPTFKPSPMTIDASAEELTCFLHLMHNKPPTQWQIGDKREKC</sequence>
<dbReference type="KEGG" id="ker:91104292"/>
<dbReference type="PROSITE" id="PS50097">
    <property type="entry name" value="BTB"/>
    <property type="match status" value="1"/>
</dbReference>
<accession>A0AAX4KMG9</accession>